<feature type="compositionally biased region" description="Basic and acidic residues" evidence="2">
    <location>
        <begin position="107"/>
        <end position="119"/>
    </location>
</feature>
<evidence type="ECO:0000256" key="2">
    <source>
        <dbReference type="SAM" id="MobiDB-lite"/>
    </source>
</evidence>
<dbReference type="PANTHER" id="PTHR15885:SF1">
    <property type="entry name" value="COILED-COIL DOMAIN-CONTAINING PROTEIN 174"/>
    <property type="match status" value="1"/>
</dbReference>
<protein>
    <recommendedName>
        <fullName evidence="3">CCDC174 alpha/beta GRSR domain-containing protein</fullName>
    </recommendedName>
</protein>
<evidence type="ECO:0000256" key="1">
    <source>
        <dbReference type="ARBA" id="ARBA00023054"/>
    </source>
</evidence>
<proteinExistence type="predicted"/>
<dbReference type="EMBL" id="JARGDH010000002">
    <property type="protein sequence ID" value="KAL0276389.1"/>
    <property type="molecule type" value="Genomic_DNA"/>
</dbReference>
<feature type="domain" description="CCDC174 alpha/beta GRSR" evidence="3">
    <location>
        <begin position="140"/>
        <end position="169"/>
    </location>
</feature>
<accession>A0AAW2I2H6</accession>
<gene>
    <name evidence="4" type="ORF">PYX00_003977</name>
</gene>
<organism evidence="4">
    <name type="scientific">Menopon gallinae</name>
    <name type="common">poultry shaft louse</name>
    <dbReference type="NCBI Taxonomy" id="328185"/>
    <lineage>
        <taxon>Eukaryota</taxon>
        <taxon>Metazoa</taxon>
        <taxon>Ecdysozoa</taxon>
        <taxon>Arthropoda</taxon>
        <taxon>Hexapoda</taxon>
        <taxon>Insecta</taxon>
        <taxon>Pterygota</taxon>
        <taxon>Neoptera</taxon>
        <taxon>Paraneoptera</taxon>
        <taxon>Psocodea</taxon>
        <taxon>Troctomorpha</taxon>
        <taxon>Phthiraptera</taxon>
        <taxon>Amblycera</taxon>
        <taxon>Menoponidae</taxon>
        <taxon>Menopon</taxon>
    </lineage>
</organism>
<feature type="region of interest" description="Disordered" evidence="2">
    <location>
        <begin position="105"/>
        <end position="134"/>
    </location>
</feature>
<name>A0AAW2I2H6_9NEOP</name>
<feature type="region of interest" description="Disordered" evidence="2">
    <location>
        <begin position="169"/>
        <end position="195"/>
    </location>
</feature>
<feature type="compositionally biased region" description="Basic and acidic residues" evidence="2">
    <location>
        <begin position="53"/>
        <end position="68"/>
    </location>
</feature>
<dbReference type="Pfam" id="PF25449">
    <property type="entry name" value="CCDC174_GRSR"/>
    <property type="match status" value="1"/>
</dbReference>
<dbReference type="AlphaFoldDB" id="A0AAW2I2H6"/>
<sequence length="245" mass="28536">MNLQSKIEVNQSSLLSLKAELLRKKQEVHNAKLSDFPNRPTVVNKTKLKTKLDKANEGVSERNRKDAEAIQEESDALKKSQSILEAKSKLYDELVKDPKANSGHFLVDFKNKESEKDESAVLQEDDDKIESDFEEDDEEWVDFVDCLGRTKRCHRDDLESMKANDEKLKISLFGPSRSQESKEPEKPKTDGVELPDLCSEDMRRELLRQKWEEEERELLDKKNIHYQHVLFDGKSFFCYKTDILI</sequence>
<dbReference type="GO" id="GO:0005634">
    <property type="term" value="C:nucleus"/>
    <property type="evidence" value="ECO:0007669"/>
    <property type="project" value="TreeGrafter"/>
</dbReference>
<feature type="region of interest" description="Disordered" evidence="2">
    <location>
        <begin position="53"/>
        <end position="78"/>
    </location>
</feature>
<feature type="compositionally biased region" description="Acidic residues" evidence="2">
    <location>
        <begin position="123"/>
        <end position="134"/>
    </location>
</feature>
<dbReference type="PANTHER" id="PTHR15885">
    <property type="entry name" value="COILED-COIL DOMAIN-CONTAINING PROTEIN 174"/>
    <property type="match status" value="1"/>
</dbReference>
<keyword evidence="1" id="KW-0175">Coiled coil</keyword>
<comment type="caution">
    <text evidence="4">The sequence shown here is derived from an EMBL/GenBank/DDBJ whole genome shotgun (WGS) entry which is preliminary data.</text>
</comment>
<dbReference type="InterPro" id="IPR057464">
    <property type="entry name" value="CCDC174_GRSR"/>
</dbReference>
<dbReference type="InterPro" id="IPR025066">
    <property type="entry name" value="CCDC174-like"/>
</dbReference>
<feature type="compositionally biased region" description="Basic and acidic residues" evidence="2">
    <location>
        <begin position="179"/>
        <end position="191"/>
    </location>
</feature>
<reference evidence="4" key="1">
    <citation type="journal article" date="2024" name="Gigascience">
        <title>Chromosome-level genome of the poultry shaft louse Menopon gallinae provides insight into the host-switching and adaptive evolution of parasitic lice.</title>
        <authorList>
            <person name="Xu Y."/>
            <person name="Ma L."/>
            <person name="Liu S."/>
            <person name="Liang Y."/>
            <person name="Liu Q."/>
            <person name="He Z."/>
            <person name="Tian L."/>
            <person name="Duan Y."/>
            <person name="Cai W."/>
            <person name="Li H."/>
            <person name="Song F."/>
        </authorList>
    </citation>
    <scope>NUCLEOTIDE SEQUENCE</scope>
    <source>
        <strain evidence="4">Cailab_2023a</strain>
    </source>
</reference>
<evidence type="ECO:0000259" key="3">
    <source>
        <dbReference type="Pfam" id="PF25449"/>
    </source>
</evidence>
<evidence type="ECO:0000313" key="4">
    <source>
        <dbReference type="EMBL" id="KAL0276389.1"/>
    </source>
</evidence>